<comment type="caution">
    <text evidence="7">The sequence shown here is derived from an EMBL/GenBank/DDBJ whole genome shotgun (WGS) entry which is preliminary data.</text>
</comment>
<comment type="catalytic activity">
    <reaction evidence="5">
        <text>methylglyoxal + H2O = (R)-lactate + H(+)</text>
        <dbReference type="Rhea" id="RHEA:27754"/>
        <dbReference type="ChEBI" id="CHEBI:15377"/>
        <dbReference type="ChEBI" id="CHEBI:15378"/>
        <dbReference type="ChEBI" id="CHEBI:16004"/>
        <dbReference type="ChEBI" id="CHEBI:17158"/>
        <dbReference type="EC" id="4.2.1.130"/>
    </reaction>
</comment>
<name>A0A642VB35_9ASCO</name>
<sequence length="245" mass="26566">MSSTKLPKKVLLAVTGVEEELGPMGKVGLFYCEATHPFEAFTKAGYEIDFVSESGTYHIDSHSLEKPFFGEAEEKIYNDPEHKFNRKLKAIKKASEVNAEDYGVFFAAGGHGALFDFYDAPNLQKIISSIYNRGGVIAAVCHGPCILFGARDEQGASIVKGKNVTGFTQDGEKQMGVWEAMADKGLPSIEKKAILTGANYIPPPSDWEDFVQVDGRIVTGVNPSSATSTAQSAVKVFDGLQQLNM</sequence>
<dbReference type="PANTHER" id="PTHR48094">
    <property type="entry name" value="PROTEIN/NUCLEIC ACID DEGLYCASE DJ-1-RELATED"/>
    <property type="match status" value="1"/>
</dbReference>
<evidence type="ECO:0000256" key="2">
    <source>
        <dbReference type="ARBA" id="ARBA00023016"/>
    </source>
</evidence>
<dbReference type="InterPro" id="IPR050325">
    <property type="entry name" value="Prot/Nucl_acid_deglycase"/>
</dbReference>
<dbReference type="GO" id="GO:0019243">
    <property type="term" value="P:methylglyoxal catabolic process to D-lactate via S-lactoyl-glutathione"/>
    <property type="evidence" value="ECO:0007669"/>
    <property type="project" value="TreeGrafter"/>
</dbReference>
<dbReference type="OrthoDB" id="543156at2759"/>
<dbReference type="GO" id="GO:0019172">
    <property type="term" value="F:glyoxalase III activity"/>
    <property type="evidence" value="ECO:0007669"/>
    <property type="project" value="UniProtKB-EC"/>
</dbReference>
<comment type="similarity">
    <text evidence="4">Belongs to the peptidase C56 family. HSP31-like subfamily.</text>
</comment>
<keyword evidence="8" id="KW-1185">Reference proteome</keyword>
<dbReference type="FunFam" id="3.40.50.880:FF:000051">
    <property type="entry name" value="Glutathione-independent glyoxalase HSP31"/>
    <property type="match status" value="1"/>
</dbReference>
<organism evidence="7 8">
    <name type="scientific">Trichomonascus ciferrii</name>
    <dbReference type="NCBI Taxonomy" id="44093"/>
    <lineage>
        <taxon>Eukaryota</taxon>
        <taxon>Fungi</taxon>
        <taxon>Dikarya</taxon>
        <taxon>Ascomycota</taxon>
        <taxon>Saccharomycotina</taxon>
        <taxon>Dipodascomycetes</taxon>
        <taxon>Dipodascales</taxon>
        <taxon>Trichomonascaceae</taxon>
        <taxon>Trichomonascus</taxon>
        <taxon>Trichomonascus ciferrii complex</taxon>
    </lineage>
</organism>
<evidence type="ECO:0000313" key="7">
    <source>
        <dbReference type="EMBL" id="KAA8917061.1"/>
    </source>
</evidence>
<dbReference type="EC" id="4.2.1.130" evidence="1"/>
<dbReference type="AlphaFoldDB" id="A0A642VB35"/>
<dbReference type="SUPFAM" id="SSF52317">
    <property type="entry name" value="Class I glutamine amidotransferase-like"/>
    <property type="match status" value="1"/>
</dbReference>
<dbReference type="Pfam" id="PF01965">
    <property type="entry name" value="DJ-1_PfpI"/>
    <property type="match status" value="1"/>
</dbReference>
<reference evidence="7" key="1">
    <citation type="journal article" date="2019" name="G3 (Bethesda)">
        <title>Genome Assemblies of Two Rare Opportunistic Yeast Pathogens: Diutina rugosa (syn. Candida rugosa) and Trichomonascus ciferrii (syn. Candida ciferrii).</title>
        <authorList>
            <person name="Mixao V."/>
            <person name="Saus E."/>
            <person name="Hansen A.P."/>
            <person name="Lass-Florl C."/>
            <person name="Gabaldon T."/>
        </authorList>
    </citation>
    <scope>NUCLEOTIDE SEQUENCE</scope>
    <source>
        <strain evidence="7">CBS 4856</strain>
    </source>
</reference>
<proteinExistence type="inferred from homology"/>
<dbReference type="EMBL" id="SWFS01000066">
    <property type="protein sequence ID" value="KAA8917061.1"/>
    <property type="molecule type" value="Genomic_DNA"/>
</dbReference>
<dbReference type="Proteomes" id="UP000761534">
    <property type="component" value="Unassembled WGS sequence"/>
</dbReference>
<evidence type="ECO:0000256" key="3">
    <source>
        <dbReference type="ARBA" id="ARBA00023239"/>
    </source>
</evidence>
<dbReference type="VEuPathDB" id="FungiDB:TRICI_000733"/>
<dbReference type="Gene3D" id="3.40.50.880">
    <property type="match status" value="1"/>
</dbReference>
<protein>
    <recommendedName>
        <fullName evidence="1">D-lactate dehydratase</fullName>
        <ecNumber evidence="1">4.2.1.130</ecNumber>
    </recommendedName>
</protein>
<evidence type="ECO:0000256" key="1">
    <source>
        <dbReference type="ARBA" id="ARBA00013134"/>
    </source>
</evidence>
<evidence type="ECO:0000259" key="6">
    <source>
        <dbReference type="Pfam" id="PF01965"/>
    </source>
</evidence>
<dbReference type="PANTHER" id="PTHR48094:SF11">
    <property type="entry name" value="GLUTATHIONE-INDEPENDENT GLYOXALASE HSP31-RELATED"/>
    <property type="match status" value="1"/>
</dbReference>
<evidence type="ECO:0000256" key="4">
    <source>
        <dbReference type="ARBA" id="ARBA00038493"/>
    </source>
</evidence>
<feature type="domain" description="DJ-1/PfpI" evidence="6">
    <location>
        <begin position="32"/>
        <end position="228"/>
    </location>
</feature>
<accession>A0A642VB35</accession>
<dbReference type="InterPro" id="IPR029062">
    <property type="entry name" value="Class_I_gatase-like"/>
</dbReference>
<dbReference type="GO" id="GO:0005737">
    <property type="term" value="C:cytoplasm"/>
    <property type="evidence" value="ECO:0007669"/>
    <property type="project" value="TreeGrafter"/>
</dbReference>
<dbReference type="InterPro" id="IPR002818">
    <property type="entry name" value="DJ-1/PfpI"/>
</dbReference>
<keyword evidence="3" id="KW-0456">Lyase</keyword>
<gene>
    <name evidence="7" type="ORF">TRICI_000733</name>
</gene>
<keyword evidence="2" id="KW-0346">Stress response</keyword>
<evidence type="ECO:0000256" key="5">
    <source>
        <dbReference type="ARBA" id="ARBA00048082"/>
    </source>
</evidence>
<evidence type="ECO:0000313" key="8">
    <source>
        <dbReference type="Proteomes" id="UP000761534"/>
    </source>
</evidence>